<name>A0A2S8F471_9BACT</name>
<keyword evidence="1" id="KW-0472">Membrane</keyword>
<dbReference type="RefSeq" id="WP_105356820.1">
    <property type="nucleotide sequence ID" value="NZ_PUIA01000058.1"/>
</dbReference>
<keyword evidence="1" id="KW-0812">Transmembrane</keyword>
<reference evidence="2 3" key="1">
    <citation type="submission" date="2018-02" db="EMBL/GenBank/DDBJ databases">
        <title>Comparative genomes isolates from brazilian mangrove.</title>
        <authorList>
            <person name="Araujo J.E."/>
            <person name="Taketani R.G."/>
            <person name="Silva M.C.P."/>
            <person name="Loureco M.V."/>
            <person name="Andreote F.D."/>
        </authorList>
    </citation>
    <scope>NUCLEOTIDE SEQUENCE [LARGE SCALE GENOMIC DNA]</scope>
    <source>
        <strain evidence="2 3">HEX-2 MGV</strain>
    </source>
</reference>
<accession>A0A2S8F471</accession>
<feature type="transmembrane region" description="Helical" evidence="1">
    <location>
        <begin position="65"/>
        <end position="90"/>
    </location>
</feature>
<feature type="transmembrane region" description="Helical" evidence="1">
    <location>
        <begin position="96"/>
        <end position="120"/>
    </location>
</feature>
<dbReference type="Proteomes" id="UP000240009">
    <property type="component" value="Unassembled WGS sequence"/>
</dbReference>
<dbReference type="EMBL" id="PUIA01000058">
    <property type="protein sequence ID" value="PQO26965.1"/>
    <property type="molecule type" value="Genomic_DNA"/>
</dbReference>
<dbReference type="OrthoDB" id="5419447at2"/>
<evidence type="ECO:0000313" key="3">
    <source>
        <dbReference type="Proteomes" id="UP000240009"/>
    </source>
</evidence>
<proteinExistence type="predicted"/>
<gene>
    <name evidence="2" type="ORF">C5Y96_19335</name>
</gene>
<dbReference type="AlphaFoldDB" id="A0A2S8F471"/>
<evidence type="ECO:0000256" key="1">
    <source>
        <dbReference type="SAM" id="Phobius"/>
    </source>
</evidence>
<sequence>MTTTPCRDCNNEVSLSARACPKCGAPYPYLEHWDGYGFEYKSSTRLFGLPLLHISFKYRRNGTPVIANGVIAIGQFGFGMITIAQFGIGVVTLGQFTFAAAAIAQFTIAAYGICQIGVLYEGIGQLVFPLDKIL</sequence>
<organism evidence="2 3">
    <name type="scientific">Blastopirellula marina</name>
    <dbReference type="NCBI Taxonomy" id="124"/>
    <lineage>
        <taxon>Bacteria</taxon>
        <taxon>Pseudomonadati</taxon>
        <taxon>Planctomycetota</taxon>
        <taxon>Planctomycetia</taxon>
        <taxon>Pirellulales</taxon>
        <taxon>Pirellulaceae</taxon>
        <taxon>Blastopirellula</taxon>
    </lineage>
</organism>
<evidence type="ECO:0000313" key="2">
    <source>
        <dbReference type="EMBL" id="PQO26965.1"/>
    </source>
</evidence>
<comment type="caution">
    <text evidence="2">The sequence shown here is derived from an EMBL/GenBank/DDBJ whole genome shotgun (WGS) entry which is preliminary data.</text>
</comment>
<keyword evidence="1" id="KW-1133">Transmembrane helix</keyword>
<protein>
    <submittedName>
        <fullName evidence="2">Zinc ribbon domain-containing protein</fullName>
    </submittedName>
</protein>